<dbReference type="Proteomes" id="UP000323824">
    <property type="component" value="Chromosome"/>
</dbReference>
<dbReference type="SMART" id="SM00421">
    <property type="entry name" value="HTH_LUXR"/>
    <property type="match status" value="1"/>
</dbReference>
<dbReference type="GO" id="GO:0003677">
    <property type="term" value="F:DNA binding"/>
    <property type="evidence" value="ECO:0007669"/>
    <property type="project" value="UniProtKB-KW"/>
</dbReference>
<evidence type="ECO:0000313" key="6">
    <source>
        <dbReference type="EMBL" id="QEN03974.1"/>
    </source>
</evidence>
<evidence type="ECO:0000313" key="7">
    <source>
        <dbReference type="Proteomes" id="UP000323824"/>
    </source>
</evidence>
<protein>
    <recommendedName>
        <fullName evidence="5">HTH luxR-type domain-containing protein</fullName>
    </recommendedName>
</protein>
<dbReference type="AlphaFoldDB" id="A0A5C1QBD9"/>
<reference evidence="6 7" key="1">
    <citation type="submission" date="2019-02" db="EMBL/GenBank/DDBJ databases">
        <authorList>
            <person name="Fomenkov A."/>
            <person name="Dubinina G."/>
            <person name="Grabovich M."/>
            <person name="Vincze T."/>
            <person name="Roberts R.J."/>
        </authorList>
    </citation>
    <scope>NUCLEOTIDE SEQUENCE [LARGE SCALE GENOMIC DNA]</scope>
    <source>
        <strain evidence="6 7">P</strain>
    </source>
</reference>
<evidence type="ECO:0000256" key="1">
    <source>
        <dbReference type="ARBA" id="ARBA00023015"/>
    </source>
</evidence>
<reference evidence="6 7" key="2">
    <citation type="submission" date="2019-09" db="EMBL/GenBank/DDBJ databases">
        <title>Complete Genome Sequence and Methylome Analysis of free living Spirochaetas.</title>
        <authorList>
            <person name="Leshcheva N."/>
            <person name="Mikheeva N."/>
        </authorList>
    </citation>
    <scope>NUCLEOTIDE SEQUENCE [LARGE SCALE GENOMIC DNA]</scope>
    <source>
        <strain evidence="6 7">P</strain>
    </source>
</reference>
<evidence type="ECO:0000256" key="2">
    <source>
        <dbReference type="ARBA" id="ARBA00023125"/>
    </source>
</evidence>
<keyword evidence="4" id="KW-0812">Transmembrane</keyword>
<dbReference type="PROSITE" id="PS00622">
    <property type="entry name" value="HTH_LUXR_1"/>
    <property type="match status" value="1"/>
</dbReference>
<feature type="domain" description="HTH luxR-type" evidence="5">
    <location>
        <begin position="385"/>
        <end position="450"/>
    </location>
</feature>
<sequence>MKIFYGIFVLILLLLIGAYSVLKVLDLRDISRVNIDFELPLPDDVSKIYGIDPYPRVTKVILTGFFSDWDPGNENYILTPDDENPQNHRWSIDTVLSPGEHQYKFAVYIEGRDTPIWSQDKDSYRQVYNGMESFNSLIMVKSYENITTIILNIIYILLIIIAPYLFYLFVFKGGLKQFIFLLSILLFISNILFSLFTLYYNNINYTFTSKSIITILQNDIISNRDIYRSFNYFLWYKLDKLGIRNISKRFRYISLYYFDLERNLLVTDYKKIGEESTLSPIDGDLFEKQLMGLDSINVLNYKLSKYENIYNSYHLNGKNSFIYPVIITDEISGFIGICYAENLSNRLNFYMKFNIITLLVFLTIIFLFALLKSDSSTDNTLNLTLFEQKFSITAREMDIILKIIDGLSNKEIADNLNISKRTVDNHVYNVLHKSNARNRIELINIIKKLG</sequence>
<keyword evidence="4" id="KW-0472">Membrane</keyword>
<dbReference type="SUPFAM" id="SSF46894">
    <property type="entry name" value="C-terminal effector domain of the bipartite response regulators"/>
    <property type="match status" value="1"/>
</dbReference>
<feature type="transmembrane region" description="Helical" evidence="4">
    <location>
        <begin position="149"/>
        <end position="171"/>
    </location>
</feature>
<dbReference type="GO" id="GO:0006355">
    <property type="term" value="P:regulation of DNA-templated transcription"/>
    <property type="evidence" value="ECO:0007669"/>
    <property type="project" value="InterPro"/>
</dbReference>
<keyword evidence="4" id="KW-1133">Transmembrane helix</keyword>
<dbReference type="CDD" id="cd06170">
    <property type="entry name" value="LuxR_C_like"/>
    <property type="match status" value="1"/>
</dbReference>
<dbReference type="PRINTS" id="PR00038">
    <property type="entry name" value="HTHLUXR"/>
</dbReference>
<dbReference type="InterPro" id="IPR000792">
    <property type="entry name" value="Tscrpt_reg_LuxR_C"/>
</dbReference>
<accession>A0A5C1QBD9</accession>
<dbReference type="PANTHER" id="PTHR44688">
    <property type="entry name" value="DNA-BINDING TRANSCRIPTIONAL ACTIVATOR DEVR_DOSR"/>
    <property type="match status" value="1"/>
</dbReference>
<dbReference type="Pfam" id="PF00196">
    <property type="entry name" value="GerE"/>
    <property type="match status" value="1"/>
</dbReference>
<evidence type="ECO:0000259" key="5">
    <source>
        <dbReference type="PROSITE" id="PS50043"/>
    </source>
</evidence>
<keyword evidence="3" id="KW-0804">Transcription</keyword>
<evidence type="ECO:0000256" key="3">
    <source>
        <dbReference type="ARBA" id="ARBA00023163"/>
    </source>
</evidence>
<dbReference type="InterPro" id="IPR013783">
    <property type="entry name" value="Ig-like_fold"/>
</dbReference>
<name>A0A5C1QBD9_9SPIO</name>
<dbReference type="KEGG" id="sper:EW093_04415"/>
<dbReference type="PROSITE" id="PS50043">
    <property type="entry name" value="HTH_LUXR_2"/>
    <property type="match status" value="1"/>
</dbReference>
<proteinExistence type="predicted"/>
<feature type="transmembrane region" description="Helical" evidence="4">
    <location>
        <begin position="178"/>
        <end position="200"/>
    </location>
</feature>
<dbReference type="RefSeq" id="WP_149567231.1">
    <property type="nucleotide sequence ID" value="NZ_CP035807.1"/>
</dbReference>
<dbReference type="InterPro" id="IPR016032">
    <property type="entry name" value="Sig_transdc_resp-reg_C-effctor"/>
</dbReference>
<feature type="transmembrane region" description="Helical" evidence="4">
    <location>
        <begin position="353"/>
        <end position="371"/>
    </location>
</feature>
<dbReference type="EMBL" id="CP035807">
    <property type="protein sequence ID" value="QEN03974.1"/>
    <property type="molecule type" value="Genomic_DNA"/>
</dbReference>
<dbReference type="InterPro" id="IPR014756">
    <property type="entry name" value="Ig_E-set"/>
</dbReference>
<dbReference type="SUPFAM" id="SSF81296">
    <property type="entry name" value="E set domains"/>
    <property type="match status" value="1"/>
</dbReference>
<keyword evidence="7" id="KW-1185">Reference proteome</keyword>
<keyword evidence="1" id="KW-0805">Transcription regulation</keyword>
<gene>
    <name evidence="6" type="ORF">EW093_04415</name>
</gene>
<dbReference type="PANTHER" id="PTHR44688:SF16">
    <property type="entry name" value="DNA-BINDING TRANSCRIPTIONAL ACTIVATOR DEVR_DOSR"/>
    <property type="match status" value="1"/>
</dbReference>
<dbReference type="OrthoDB" id="371390at2"/>
<keyword evidence="2" id="KW-0238">DNA-binding</keyword>
<dbReference type="InterPro" id="IPR036388">
    <property type="entry name" value="WH-like_DNA-bd_sf"/>
</dbReference>
<dbReference type="Gene3D" id="2.60.40.10">
    <property type="entry name" value="Immunoglobulins"/>
    <property type="match status" value="1"/>
</dbReference>
<evidence type="ECO:0000256" key="4">
    <source>
        <dbReference type="SAM" id="Phobius"/>
    </source>
</evidence>
<dbReference type="Gene3D" id="1.10.10.10">
    <property type="entry name" value="Winged helix-like DNA-binding domain superfamily/Winged helix DNA-binding domain"/>
    <property type="match status" value="1"/>
</dbReference>
<organism evidence="6 7">
    <name type="scientific">Thiospirochaeta perfilievii</name>
    <dbReference type="NCBI Taxonomy" id="252967"/>
    <lineage>
        <taxon>Bacteria</taxon>
        <taxon>Pseudomonadati</taxon>
        <taxon>Spirochaetota</taxon>
        <taxon>Spirochaetia</taxon>
        <taxon>Spirochaetales</taxon>
        <taxon>Spirochaetaceae</taxon>
        <taxon>Thiospirochaeta</taxon>
    </lineage>
</organism>